<feature type="compositionally biased region" description="Basic and acidic residues" evidence="2">
    <location>
        <begin position="93"/>
        <end position="106"/>
    </location>
</feature>
<dbReference type="SMART" id="SM00360">
    <property type="entry name" value="RRM"/>
    <property type="match status" value="1"/>
</dbReference>
<dbReference type="Gene3D" id="3.30.70.330">
    <property type="match status" value="1"/>
</dbReference>
<gene>
    <name evidence="4" type="ORF">I7I51_08399</name>
</gene>
<dbReference type="EMBL" id="CP069109">
    <property type="protein sequence ID" value="QSS58969.1"/>
    <property type="molecule type" value="Genomic_DNA"/>
</dbReference>
<dbReference type="InterPro" id="IPR035979">
    <property type="entry name" value="RBD_domain_sf"/>
</dbReference>
<dbReference type="GO" id="GO:0003723">
    <property type="term" value="F:RNA binding"/>
    <property type="evidence" value="ECO:0007669"/>
    <property type="project" value="UniProtKB-UniRule"/>
</dbReference>
<dbReference type="AlphaFoldDB" id="A0A8A1LYK1"/>
<feature type="compositionally biased region" description="Basic and acidic residues" evidence="2">
    <location>
        <begin position="55"/>
        <end position="71"/>
    </location>
</feature>
<dbReference type="Proteomes" id="UP000663671">
    <property type="component" value="Chromosome 2"/>
</dbReference>
<feature type="region of interest" description="Disordered" evidence="2">
    <location>
        <begin position="300"/>
        <end position="374"/>
    </location>
</feature>
<feature type="compositionally biased region" description="Basic residues" evidence="2">
    <location>
        <begin position="115"/>
        <end position="125"/>
    </location>
</feature>
<keyword evidence="1" id="KW-0694">RNA-binding</keyword>
<feature type="compositionally biased region" description="Basic and acidic residues" evidence="2">
    <location>
        <begin position="126"/>
        <end position="146"/>
    </location>
</feature>
<feature type="compositionally biased region" description="Basic and acidic residues" evidence="2">
    <location>
        <begin position="20"/>
        <end position="44"/>
    </location>
</feature>
<dbReference type="InterPro" id="IPR012677">
    <property type="entry name" value="Nucleotide-bd_a/b_plait_sf"/>
</dbReference>
<dbReference type="OrthoDB" id="167718at2759"/>
<name>A0A8A1LYK1_AJECA</name>
<evidence type="ECO:0000313" key="4">
    <source>
        <dbReference type="EMBL" id="QSS58969.1"/>
    </source>
</evidence>
<evidence type="ECO:0000256" key="1">
    <source>
        <dbReference type="PROSITE-ProRule" id="PRU00176"/>
    </source>
</evidence>
<feature type="domain" description="RRM" evidence="3">
    <location>
        <begin position="222"/>
        <end position="304"/>
    </location>
</feature>
<organism evidence="4 5">
    <name type="scientific">Ajellomyces capsulatus</name>
    <name type="common">Darling's disease fungus</name>
    <name type="synonym">Histoplasma capsulatum</name>
    <dbReference type="NCBI Taxonomy" id="5037"/>
    <lineage>
        <taxon>Eukaryota</taxon>
        <taxon>Fungi</taxon>
        <taxon>Dikarya</taxon>
        <taxon>Ascomycota</taxon>
        <taxon>Pezizomycotina</taxon>
        <taxon>Eurotiomycetes</taxon>
        <taxon>Eurotiomycetidae</taxon>
        <taxon>Onygenales</taxon>
        <taxon>Ajellomycetaceae</taxon>
        <taxon>Histoplasma</taxon>
    </lineage>
</organism>
<evidence type="ECO:0000313" key="5">
    <source>
        <dbReference type="Proteomes" id="UP000663671"/>
    </source>
</evidence>
<protein>
    <submittedName>
        <fullName evidence="4">RNA binding protein</fullName>
    </submittedName>
</protein>
<dbReference type="InterPro" id="IPR000504">
    <property type="entry name" value="RRM_dom"/>
</dbReference>
<proteinExistence type="predicted"/>
<accession>A0A8A1LYK1</accession>
<sequence>MGDKRKRSQLPAEDDAVEVTEVRQKKSKNSDKERKIDKSKERKEKRERRKKKEKEKKEKEKDQDNEVRDDVEVNGNYPDVEMKLANGAAEDDVEKKVKENKAKDGGEAAEEERDKKRKEKKKNKKGIKDKQKVEGGREEKEEHENSAEQLGSQQEQKEQKKERKRNKDKNKKDKTGTALINRHGEITEETPVVETDVAAENGVDENIDGANGHDGEKKNLRLIAFIGNLPFHTSLEAVQKHFAKIEPNDIRLPSEKGGKKGRGFAFIEFDRYDRMKTCLKLYHHSLFDDGENPSRKINVELTAGGGGSKSKTRKARIVEKNTKLSEQRSRAAKEARKQKKNSNITQPGGDSEAVPVKNDMDDVHPSRRKWVPGS</sequence>
<dbReference type="SUPFAM" id="SSF54928">
    <property type="entry name" value="RNA-binding domain, RBD"/>
    <property type="match status" value="1"/>
</dbReference>
<feature type="compositionally biased region" description="Basic and acidic residues" evidence="2">
    <location>
        <begin position="316"/>
        <end position="335"/>
    </location>
</feature>
<dbReference type="FunFam" id="3.30.70.330:FF:000376">
    <property type="entry name" value="Putative RNA binding protein"/>
    <property type="match status" value="1"/>
</dbReference>
<dbReference type="InterPro" id="IPR034228">
    <property type="entry name" value="Nop6_RRM"/>
</dbReference>
<dbReference type="CDD" id="cd12400">
    <property type="entry name" value="RRM_Nop6"/>
    <property type="match status" value="1"/>
</dbReference>
<dbReference type="VEuPathDB" id="FungiDB:I7I51_08399"/>
<feature type="compositionally biased region" description="Basic residues" evidence="2">
    <location>
        <begin position="45"/>
        <end position="54"/>
    </location>
</feature>
<reference evidence="4" key="1">
    <citation type="submission" date="2021-01" db="EMBL/GenBank/DDBJ databases">
        <title>Chromosome-level genome assembly of a human fungal pathogen reveals clustering of transcriptionally co-regulated genes.</title>
        <authorList>
            <person name="Voorhies M."/>
            <person name="Cohen S."/>
            <person name="Shea T.P."/>
            <person name="Petrus S."/>
            <person name="Munoz J.F."/>
            <person name="Poplawski S."/>
            <person name="Goldman W.E."/>
            <person name="Michael T."/>
            <person name="Cuomo C.A."/>
            <person name="Sil A."/>
            <person name="Beyhan S."/>
        </authorList>
    </citation>
    <scope>NUCLEOTIDE SEQUENCE</scope>
    <source>
        <strain evidence="4">WU24</strain>
    </source>
</reference>
<evidence type="ECO:0000256" key="2">
    <source>
        <dbReference type="SAM" id="MobiDB-lite"/>
    </source>
</evidence>
<feature type="region of interest" description="Disordered" evidence="2">
    <location>
        <begin position="1"/>
        <end position="182"/>
    </location>
</feature>
<dbReference type="Pfam" id="PF00076">
    <property type="entry name" value="RRM_1"/>
    <property type="match status" value="1"/>
</dbReference>
<dbReference type="PROSITE" id="PS50102">
    <property type="entry name" value="RRM"/>
    <property type="match status" value="1"/>
</dbReference>
<evidence type="ECO:0000259" key="3">
    <source>
        <dbReference type="PROSITE" id="PS50102"/>
    </source>
</evidence>